<protein>
    <submittedName>
        <fullName evidence="1">Uncharacterized protein</fullName>
    </submittedName>
</protein>
<proteinExistence type="predicted"/>
<comment type="caution">
    <text evidence="1">The sequence shown here is derived from an EMBL/GenBank/DDBJ whole genome shotgun (WGS) entry which is preliminary data.</text>
</comment>
<evidence type="ECO:0000313" key="1">
    <source>
        <dbReference type="EMBL" id="MCI67595.1"/>
    </source>
</evidence>
<organism evidence="1 2">
    <name type="scientific">Trifolium medium</name>
    <dbReference type="NCBI Taxonomy" id="97028"/>
    <lineage>
        <taxon>Eukaryota</taxon>
        <taxon>Viridiplantae</taxon>
        <taxon>Streptophyta</taxon>
        <taxon>Embryophyta</taxon>
        <taxon>Tracheophyta</taxon>
        <taxon>Spermatophyta</taxon>
        <taxon>Magnoliopsida</taxon>
        <taxon>eudicotyledons</taxon>
        <taxon>Gunneridae</taxon>
        <taxon>Pentapetalae</taxon>
        <taxon>rosids</taxon>
        <taxon>fabids</taxon>
        <taxon>Fabales</taxon>
        <taxon>Fabaceae</taxon>
        <taxon>Papilionoideae</taxon>
        <taxon>50 kb inversion clade</taxon>
        <taxon>NPAAA clade</taxon>
        <taxon>Hologalegina</taxon>
        <taxon>IRL clade</taxon>
        <taxon>Trifolieae</taxon>
        <taxon>Trifolium</taxon>
    </lineage>
</organism>
<evidence type="ECO:0000313" key="2">
    <source>
        <dbReference type="Proteomes" id="UP000265520"/>
    </source>
</evidence>
<reference evidence="1 2" key="1">
    <citation type="journal article" date="2018" name="Front. Plant Sci.">
        <title>Red Clover (Trifolium pratense) and Zigzag Clover (T. medium) - A Picture of Genomic Similarities and Differences.</title>
        <authorList>
            <person name="Dluhosova J."/>
            <person name="Istvanek J."/>
            <person name="Nedelnik J."/>
            <person name="Repkova J."/>
        </authorList>
    </citation>
    <scope>NUCLEOTIDE SEQUENCE [LARGE SCALE GENOMIC DNA]</scope>
    <source>
        <strain evidence="2">cv. 10/8</strain>
        <tissue evidence="1">Leaf</tissue>
    </source>
</reference>
<feature type="non-terminal residue" evidence="1">
    <location>
        <position position="1"/>
    </location>
</feature>
<dbReference type="Proteomes" id="UP000265520">
    <property type="component" value="Unassembled WGS sequence"/>
</dbReference>
<accession>A0A392U768</accession>
<dbReference type="AlphaFoldDB" id="A0A392U768"/>
<sequence>ELKFLLKPSGSFCGDVEAKNSGGSLLLPPSSSTAEAVVVVVKFGVHVEEL</sequence>
<keyword evidence="2" id="KW-1185">Reference proteome</keyword>
<dbReference type="EMBL" id="LXQA010720093">
    <property type="protein sequence ID" value="MCI67595.1"/>
    <property type="molecule type" value="Genomic_DNA"/>
</dbReference>
<name>A0A392U768_9FABA</name>